<dbReference type="GO" id="GO:0008483">
    <property type="term" value="F:transaminase activity"/>
    <property type="evidence" value="ECO:0007669"/>
    <property type="project" value="UniProtKB-KW"/>
</dbReference>
<keyword evidence="1" id="KW-0808">Transferase</keyword>
<dbReference type="SUPFAM" id="SSF56752">
    <property type="entry name" value="D-aminoacid aminotransferase-like PLP-dependent enzymes"/>
    <property type="match status" value="1"/>
</dbReference>
<evidence type="ECO:0000313" key="2">
    <source>
        <dbReference type="Proteomes" id="UP001238805"/>
    </source>
</evidence>
<accession>A0ABY8VP16</accession>
<evidence type="ECO:0000313" key="1">
    <source>
        <dbReference type="EMBL" id="WIM69320.1"/>
    </source>
</evidence>
<dbReference type="RefSeq" id="WP_284873915.1">
    <property type="nucleotide sequence ID" value="NZ_CP126970.1"/>
</dbReference>
<dbReference type="EMBL" id="CP126970">
    <property type="protein sequence ID" value="WIM69320.1"/>
    <property type="molecule type" value="Genomic_DNA"/>
</dbReference>
<keyword evidence="1" id="KW-0032">Aminotransferase</keyword>
<sequence length="244" mass="26749">MIYRWNGARLVECAEPSTPPDVVDSWVQRDGHRCATEARHRERFAANVPGAGEFLDAVFAHPWPTEQAWFPRIEAHGHDLYLRVRPAPPVRTTTVLWIPPDPDPRRVPGVKGPDLAVLGELRRQAQSFGADDALLWTPDRLGRLVAEAANSAVAWWEDDHLMFPQHPGQLPSVTAGATADMISGVGSRPITVEELMACPVWAGSALHGWTEVVGWVGPAGECLPAVRADTPMTAEQVSTLLRWG</sequence>
<dbReference type="Proteomes" id="UP001238805">
    <property type="component" value="Chromosome"/>
</dbReference>
<keyword evidence="2" id="KW-1185">Reference proteome</keyword>
<dbReference type="Pfam" id="PF01063">
    <property type="entry name" value="Aminotran_4"/>
    <property type="match status" value="1"/>
</dbReference>
<reference evidence="1 2" key="1">
    <citation type="submission" date="2023-05" db="EMBL/GenBank/DDBJ databases">
        <title>Corynebacterium suedekumii sp. nov. and Corynebacterium breve sp. nov. isolated from raw cow's milk.</title>
        <authorList>
            <person name="Baer M.K."/>
            <person name="Mehl L."/>
            <person name="Hellmuth R."/>
            <person name="Marke G."/>
            <person name="Lipski A."/>
        </authorList>
    </citation>
    <scope>NUCLEOTIDE SEQUENCE [LARGE SCALE GENOMIC DNA]</scope>
    <source>
        <strain evidence="1 2">LM112</strain>
    </source>
</reference>
<dbReference type="InterPro" id="IPR036038">
    <property type="entry name" value="Aminotransferase-like"/>
</dbReference>
<protein>
    <submittedName>
        <fullName evidence="1">Aminotransferase class IV</fullName>
    </submittedName>
</protein>
<proteinExistence type="predicted"/>
<gene>
    <name evidence="1" type="ORF">QP029_08540</name>
</gene>
<dbReference type="InterPro" id="IPR001544">
    <property type="entry name" value="Aminotrans_IV"/>
</dbReference>
<name>A0ABY8VP16_9CORY</name>
<dbReference type="Gene3D" id="3.20.10.10">
    <property type="entry name" value="D-amino Acid Aminotransferase, subunit A, domain 2"/>
    <property type="match status" value="1"/>
</dbReference>
<dbReference type="InterPro" id="IPR043132">
    <property type="entry name" value="BCAT-like_C"/>
</dbReference>
<organism evidence="1 2">
    <name type="scientific">Corynebacterium suedekumii</name>
    <dbReference type="NCBI Taxonomy" id="3049801"/>
    <lineage>
        <taxon>Bacteria</taxon>
        <taxon>Bacillati</taxon>
        <taxon>Actinomycetota</taxon>
        <taxon>Actinomycetes</taxon>
        <taxon>Mycobacteriales</taxon>
        <taxon>Corynebacteriaceae</taxon>
        <taxon>Corynebacterium</taxon>
    </lineage>
</organism>